<accession>A0A2R4VA77</accession>
<organism evidence="1">
    <name type="scientific">Sweet potato vein clearing virus</name>
    <dbReference type="NCBI Taxonomy" id="995049"/>
    <lineage>
        <taxon>Viruses</taxon>
        <taxon>Riboviria</taxon>
        <taxon>Pararnavirae</taxon>
        <taxon>Artverviricota</taxon>
        <taxon>Revtraviricetes</taxon>
        <taxon>Ortervirales</taxon>
        <taxon>Caulimoviridae</taxon>
        <taxon>Solendovirus</taxon>
        <taxon>Solendovirus venaipomeae</taxon>
    </lineage>
</organism>
<protein>
    <submittedName>
        <fullName evidence="1">Uncharacterized protein</fullName>
    </submittedName>
</protein>
<evidence type="ECO:0000313" key="1">
    <source>
        <dbReference type="EMBL" id="AWA81909.1"/>
    </source>
</evidence>
<name>A0A2R4VA77_9VIRU</name>
<proteinExistence type="predicted"/>
<dbReference type="EMBL" id="MH188860">
    <property type="protein sequence ID" value="AWA81909.1"/>
    <property type="molecule type" value="Genomic_DNA"/>
</dbReference>
<reference evidence="1" key="1">
    <citation type="submission" date="2018-04" db="EMBL/GenBank/DDBJ databases">
        <title>Structure and Genome Organization of a Novel Fiji Strain of Sweet potato vein clearing virus Identified by High-Throughput Sequencing.</title>
        <authorList>
            <person name="Wu L."/>
            <person name="Liu H."/>
            <person name="Abad J."/>
            <person name="French R."/>
            <person name="Li R."/>
        </authorList>
    </citation>
    <scope>NUCLEOTIDE SEQUENCE</scope>
    <source>
        <strain evidence="1">Fiji</strain>
    </source>
</reference>
<sequence>MAIILKIDPKKMELVVSTLVNCYLMLFKRIFISFMPLNTDLRAEIRYYKDSMINSRNRIEMFEMLRDSYQQVGFQNPFIVTYYQNKIEAEFSYIRELTILMHILCV</sequence>